<dbReference type="InterPro" id="IPR011125">
    <property type="entry name" value="Znf_HypF"/>
</dbReference>
<feature type="domain" description="YrdC-like" evidence="9">
    <location>
        <begin position="208"/>
        <end position="393"/>
    </location>
</feature>
<reference evidence="10" key="1">
    <citation type="journal article" date="2015" name="Nature">
        <title>Complex archaea that bridge the gap between prokaryotes and eukaryotes.</title>
        <authorList>
            <person name="Spang A."/>
            <person name="Saw J.H."/>
            <person name="Jorgensen S.L."/>
            <person name="Zaremba-Niedzwiedzka K."/>
            <person name="Martijn J."/>
            <person name="Lind A.E."/>
            <person name="van Eijk R."/>
            <person name="Schleper C."/>
            <person name="Guy L."/>
            <person name="Ettema T.J."/>
        </authorList>
    </citation>
    <scope>NUCLEOTIDE SEQUENCE</scope>
</reference>
<dbReference type="InterPro" id="IPR051060">
    <property type="entry name" value="Carbamoyltrans_HypF-like"/>
</dbReference>
<dbReference type="PROSITE" id="PS51163">
    <property type="entry name" value="YRDC"/>
    <property type="match status" value="1"/>
</dbReference>
<dbReference type="Pfam" id="PF00708">
    <property type="entry name" value="Acylphosphatase"/>
    <property type="match status" value="1"/>
</dbReference>
<feature type="domain" description="Acylphosphatase-like" evidence="8">
    <location>
        <begin position="12"/>
        <end position="99"/>
    </location>
</feature>
<protein>
    <recommendedName>
        <fullName evidence="11">Acylphosphatase-like domain-containing protein</fullName>
    </recommendedName>
</protein>
<dbReference type="SUPFAM" id="SSF55821">
    <property type="entry name" value="YrdC/RibB"/>
    <property type="match status" value="1"/>
</dbReference>
<gene>
    <name evidence="10" type="ORF">LCGC14_1557660</name>
</gene>
<comment type="similarity">
    <text evidence="2">Belongs to the carbamoyltransferase HypF family.</text>
</comment>
<dbReference type="InterPro" id="IPR006070">
    <property type="entry name" value="Sua5-like_dom"/>
</dbReference>
<dbReference type="Gene3D" id="3.90.870.50">
    <property type="match status" value="1"/>
</dbReference>
<evidence type="ECO:0000256" key="2">
    <source>
        <dbReference type="ARBA" id="ARBA00008097"/>
    </source>
</evidence>
<dbReference type="InterPro" id="IPR041440">
    <property type="entry name" value="HypF_C"/>
</dbReference>
<dbReference type="SUPFAM" id="SSF54975">
    <property type="entry name" value="Acylphosphatase/BLUF domain-like"/>
    <property type="match status" value="1"/>
</dbReference>
<dbReference type="Gene3D" id="3.30.110.120">
    <property type="match status" value="1"/>
</dbReference>
<dbReference type="EMBL" id="LAZR01011994">
    <property type="protein sequence ID" value="KKM48510.1"/>
    <property type="molecule type" value="Genomic_DNA"/>
</dbReference>
<dbReference type="PROSITE" id="PS51160">
    <property type="entry name" value="ACYLPHOSPHATASE_3"/>
    <property type="match status" value="1"/>
</dbReference>
<dbReference type="Pfam" id="PF01300">
    <property type="entry name" value="Sua5_yciO_yrdC"/>
    <property type="match status" value="1"/>
</dbReference>
<evidence type="ECO:0000313" key="10">
    <source>
        <dbReference type="EMBL" id="KKM48510.1"/>
    </source>
</evidence>
<keyword evidence="6" id="KW-0862">Zinc</keyword>
<dbReference type="InterPro" id="IPR004421">
    <property type="entry name" value="Carbamoyltransferase_HypF"/>
</dbReference>
<dbReference type="Pfam" id="PF07503">
    <property type="entry name" value="zf-HYPF"/>
    <property type="match status" value="2"/>
</dbReference>
<dbReference type="UniPathway" id="UPA00335"/>
<evidence type="ECO:0000259" key="9">
    <source>
        <dbReference type="PROSITE" id="PS51163"/>
    </source>
</evidence>
<dbReference type="GO" id="GO:0016743">
    <property type="term" value="F:carboxyl- or carbamoyltransferase activity"/>
    <property type="evidence" value="ECO:0007669"/>
    <property type="project" value="InterPro"/>
</dbReference>
<keyword evidence="5" id="KW-0863">Zinc-finger</keyword>
<dbReference type="GO" id="GO:0051604">
    <property type="term" value="P:protein maturation"/>
    <property type="evidence" value="ECO:0007669"/>
    <property type="project" value="TreeGrafter"/>
</dbReference>
<dbReference type="InterPro" id="IPR017968">
    <property type="entry name" value="Acylphosphatase_CS"/>
</dbReference>
<evidence type="ECO:0000259" key="8">
    <source>
        <dbReference type="PROSITE" id="PS51160"/>
    </source>
</evidence>
<dbReference type="Pfam" id="PF22521">
    <property type="entry name" value="HypF_C_2"/>
    <property type="match status" value="1"/>
</dbReference>
<dbReference type="PROSITE" id="PS00150">
    <property type="entry name" value="ACYLPHOSPHATASE_1"/>
    <property type="match status" value="1"/>
</dbReference>
<comment type="pathway">
    <text evidence="1">Protein modification; [NiFe] hydrogenase maturation.</text>
</comment>
<comment type="caution">
    <text evidence="10">The sequence shown here is derived from an EMBL/GenBank/DDBJ whole genome shotgun (WGS) entry which is preliminary data.</text>
</comment>
<dbReference type="NCBIfam" id="TIGR00143">
    <property type="entry name" value="hypF"/>
    <property type="match status" value="1"/>
</dbReference>
<dbReference type="GO" id="GO:0016874">
    <property type="term" value="F:ligase activity"/>
    <property type="evidence" value="ECO:0007669"/>
    <property type="project" value="UniProtKB-KW"/>
</dbReference>
<dbReference type="PANTHER" id="PTHR42959:SF1">
    <property type="entry name" value="CARBAMOYLTRANSFERASE HYPF"/>
    <property type="match status" value="1"/>
</dbReference>
<evidence type="ECO:0000256" key="7">
    <source>
        <dbReference type="ARBA" id="ARBA00048220"/>
    </source>
</evidence>
<accession>A0A0F9L4S1</accession>
<proteinExistence type="inferred from homology"/>
<evidence type="ECO:0000256" key="3">
    <source>
        <dbReference type="ARBA" id="ARBA00022598"/>
    </source>
</evidence>
<feature type="non-terminal residue" evidence="10">
    <location>
        <position position="662"/>
    </location>
</feature>
<evidence type="ECO:0000256" key="4">
    <source>
        <dbReference type="ARBA" id="ARBA00022723"/>
    </source>
</evidence>
<name>A0A0F9L4S1_9ZZZZ</name>
<keyword evidence="4" id="KW-0479">Metal-binding</keyword>
<dbReference type="GO" id="GO:0003725">
    <property type="term" value="F:double-stranded RNA binding"/>
    <property type="evidence" value="ECO:0007669"/>
    <property type="project" value="InterPro"/>
</dbReference>
<organism evidence="10">
    <name type="scientific">marine sediment metagenome</name>
    <dbReference type="NCBI Taxonomy" id="412755"/>
    <lineage>
        <taxon>unclassified sequences</taxon>
        <taxon>metagenomes</taxon>
        <taxon>ecological metagenomes</taxon>
    </lineage>
</organism>
<evidence type="ECO:0000256" key="5">
    <source>
        <dbReference type="ARBA" id="ARBA00022771"/>
    </source>
</evidence>
<evidence type="ECO:0008006" key="11">
    <source>
        <dbReference type="Google" id="ProtNLM"/>
    </source>
</evidence>
<dbReference type="InterPro" id="IPR017945">
    <property type="entry name" value="DHBP_synth_RibB-like_a/b_dom"/>
</dbReference>
<keyword evidence="3" id="KW-0436">Ligase</keyword>
<dbReference type="AlphaFoldDB" id="A0A0F9L4S1"/>
<dbReference type="InterPro" id="IPR036046">
    <property type="entry name" value="Acylphosphatase-like_dom_sf"/>
</dbReference>
<evidence type="ECO:0000256" key="6">
    <source>
        <dbReference type="ARBA" id="ARBA00022833"/>
    </source>
</evidence>
<dbReference type="Pfam" id="PF17788">
    <property type="entry name" value="HypF_C"/>
    <property type="match status" value="1"/>
</dbReference>
<dbReference type="PANTHER" id="PTHR42959">
    <property type="entry name" value="CARBAMOYLTRANSFERASE"/>
    <property type="match status" value="1"/>
</dbReference>
<dbReference type="InterPro" id="IPR055128">
    <property type="entry name" value="HypF_C_2"/>
</dbReference>
<sequence>MAAAKQGGSPKSLIIRVTGTVQGVGFRPFIYSLATDMGLRGTVTNTSEGVIIEVEGEGADLFAGRMRAGAPPLARIDEVRVTPGEVPLSPQLDGFSIRESTESGSFTLVSPDVSTCADCMRELADPSDRRFGYPFINCTNCGPRYSITERVPYDRPHTTMADFAMCTDCAAEYARPGDRRFHAQPIACAVCGPSCWLVDPRGKQIVCADPIAEAAQRIRAGRIVAIKGLGGFHIACRADDEHVVARLRRRKSRDAKPFALMVRDMDQGRLLCRIDPAAEELLTGPLRPIVLLPRLPDARLAEPVAPGLSALGIMLPYTPLHHLLMGFDLPPLVMTSGNVSDEPLIRLNEDAVAHLAPIADAILLHNRGIQRSVDDSVVQARASGAVVLRRGRGYAPQPVIVGDRPSPVILAVGAELKNAVCLYRDGRAVLSEHIGDLTDGRVYRRFMQVINDLENLFDLRPEAVAADLHPQYLSTEYALRRGMGQLAGRPALPIVRVQHHHAHIVACMAENGYAGDVIGIACDGVGYGPDGEVWGCEILHVSLASYFRLGHLRQFPLPGGDAAAIETARPALAMLLETFGRRAVKLPAARGLFEDPARGEQLAEQIAAGINCPRSSSLGRLFDAVAALCGVARANQYEGQGPMMLESVASAGVDRAYPFELS</sequence>
<comment type="catalytic activity">
    <reaction evidence="7">
        <text>C-terminal L-cysteinyl-[HypE protein] + carbamoyl phosphate + ATP + H2O = C-terminal S-carboxamide-L-cysteinyl-[HypE protein] + AMP + phosphate + diphosphate + H(+)</text>
        <dbReference type="Rhea" id="RHEA:55636"/>
        <dbReference type="Rhea" id="RHEA-COMP:14247"/>
        <dbReference type="Rhea" id="RHEA-COMP:14392"/>
        <dbReference type="ChEBI" id="CHEBI:15377"/>
        <dbReference type="ChEBI" id="CHEBI:15378"/>
        <dbReference type="ChEBI" id="CHEBI:30616"/>
        <dbReference type="ChEBI" id="CHEBI:33019"/>
        <dbReference type="ChEBI" id="CHEBI:43474"/>
        <dbReference type="ChEBI" id="CHEBI:58228"/>
        <dbReference type="ChEBI" id="CHEBI:76913"/>
        <dbReference type="ChEBI" id="CHEBI:139126"/>
        <dbReference type="ChEBI" id="CHEBI:456215"/>
    </reaction>
</comment>
<dbReference type="Gene3D" id="1.10.357.160">
    <property type="match status" value="1"/>
</dbReference>
<dbReference type="GO" id="GO:0008270">
    <property type="term" value="F:zinc ion binding"/>
    <property type="evidence" value="ECO:0007669"/>
    <property type="project" value="UniProtKB-KW"/>
</dbReference>
<dbReference type="Gene3D" id="3.30.420.360">
    <property type="match status" value="1"/>
</dbReference>
<evidence type="ECO:0000256" key="1">
    <source>
        <dbReference type="ARBA" id="ARBA00004711"/>
    </source>
</evidence>
<dbReference type="InterPro" id="IPR001792">
    <property type="entry name" value="Acylphosphatase-like_dom"/>
</dbReference>